<feature type="transmembrane region" description="Helical" evidence="1">
    <location>
        <begin position="6"/>
        <end position="25"/>
    </location>
</feature>
<gene>
    <name evidence="2" type="ORF">EDD60_11321</name>
</gene>
<comment type="caution">
    <text evidence="2">The sequence shown here is derived from an EMBL/GenBank/DDBJ whole genome shotgun (WGS) entry which is preliminary data.</text>
</comment>
<dbReference type="RefSeq" id="WP_066443402.1">
    <property type="nucleotide sequence ID" value="NZ_JANKBF010000013.1"/>
</dbReference>
<dbReference type="AlphaFoldDB" id="A0A4R3Z2D6"/>
<name>A0A4R3Z2D6_9FIRM</name>
<feature type="transmembrane region" description="Helical" evidence="1">
    <location>
        <begin position="130"/>
        <end position="149"/>
    </location>
</feature>
<keyword evidence="3" id="KW-1185">Reference proteome</keyword>
<keyword evidence="1" id="KW-1133">Transmembrane helix</keyword>
<keyword evidence="1" id="KW-0472">Membrane</keyword>
<keyword evidence="1" id="KW-0812">Transmembrane</keyword>
<feature type="transmembrane region" description="Helical" evidence="1">
    <location>
        <begin position="103"/>
        <end position="124"/>
    </location>
</feature>
<dbReference type="Proteomes" id="UP000295515">
    <property type="component" value="Unassembled WGS sequence"/>
</dbReference>
<proteinExistence type="predicted"/>
<accession>A0A4R3Z2D6</accession>
<evidence type="ECO:0000313" key="3">
    <source>
        <dbReference type="Proteomes" id="UP000295515"/>
    </source>
</evidence>
<feature type="transmembrane region" description="Helical" evidence="1">
    <location>
        <begin position="37"/>
        <end position="59"/>
    </location>
</feature>
<sequence length="154" mass="17965">MLDSIYLSWLGIIYLIMLFIPNFFWTKHQPLGYDAKSENLILLILERIGQGLVTCFAIISFQKIIWQWDILLIIATIAMFLYEGYWIRYFRSDCTLQDFYTSFLKIPLAGATLPVLAFLCLGIYERHILLVISTIILGIGHIGIHYEHFRKINA</sequence>
<dbReference type="GeneID" id="98915665"/>
<organism evidence="2 3">
    <name type="scientific">Longibaculum muris</name>
    <dbReference type="NCBI Taxonomy" id="1796628"/>
    <lineage>
        <taxon>Bacteria</taxon>
        <taxon>Bacillati</taxon>
        <taxon>Bacillota</taxon>
        <taxon>Erysipelotrichia</taxon>
        <taxon>Erysipelotrichales</taxon>
        <taxon>Coprobacillaceae</taxon>
        <taxon>Longibaculum</taxon>
    </lineage>
</organism>
<evidence type="ECO:0000256" key="1">
    <source>
        <dbReference type="SAM" id="Phobius"/>
    </source>
</evidence>
<feature type="transmembrane region" description="Helical" evidence="1">
    <location>
        <begin position="65"/>
        <end position="82"/>
    </location>
</feature>
<reference evidence="2 3" key="1">
    <citation type="submission" date="2019-03" db="EMBL/GenBank/DDBJ databases">
        <title>Genomic Encyclopedia of Type Strains, Phase IV (KMG-IV): sequencing the most valuable type-strain genomes for metagenomic binning, comparative biology and taxonomic classification.</title>
        <authorList>
            <person name="Goeker M."/>
        </authorList>
    </citation>
    <scope>NUCLEOTIDE SEQUENCE [LARGE SCALE GENOMIC DNA]</scope>
    <source>
        <strain evidence="2 3">DSM 29487</strain>
    </source>
</reference>
<protein>
    <submittedName>
        <fullName evidence="2">Uncharacterized protein</fullName>
    </submittedName>
</protein>
<dbReference type="EMBL" id="SMCQ01000013">
    <property type="protein sequence ID" value="TCV98428.1"/>
    <property type="molecule type" value="Genomic_DNA"/>
</dbReference>
<evidence type="ECO:0000313" key="2">
    <source>
        <dbReference type="EMBL" id="TCV98428.1"/>
    </source>
</evidence>